<dbReference type="EMBL" id="CM051399">
    <property type="protein sequence ID" value="KAJ4715979.1"/>
    <property type="molecule type" value="Genomic_DNA"/>
</dbReference>
<reference evidence="1 2" key="1">
    <citation type="journal article" date="2023" name="Science">
        <title>Complex scaffold remodeling in plant triterpene biosynthesis.</title>
        <authorList>
            <person name="De La Pena R."/>
            <person name="Hodgson H."/>
            <person name="Liu J.C."/>
            <person name="Stephenson M.J."/>
            <person name="Martin A.C."/>
            <person name="Owen C."/>
            <person name="Harkess A."/>
            <person name="Leebens-Mack J."/>
            <person name="Jimenez L.E."/>
            <person name="Osbourn A."/>
            <person name="Sattely E.S."/>
        </authorList>
    </citation>
    <scope>NUCLEOTIDE SEQUENCE [LARGE SCALE GENOMIC DNA]</scope>
    <source>
        <strain evidence="2">cv. JPN11</strain>
        <tissue evidence="1">Leaf</tissue>
    </source>
</reference>
<dbReference type="Proteomes" id="UP001164539">
    <property type="component" value="Chromosome 6"/>
</dbReference>
<keyword evidence="2" id="KW-1185">Reference proteome</keyword>
<sequence>MAIQAQSYSNNNIGIGFGFGVPVRGGSQDVIMENGSCGIGFNGFNQFCFNVQQKQQQHEIMREQLQNQNQQQRNQNQSLCFDNNNSSNGFVTPLKNNTNESFDLSMPISQSLALEAEKQRQEIDHYIRSQNERLRLLLQGQRKQQLEMLLKKVELKTSTLLRQKDQEIAKATSRTMELEMLVNKLEMESQAWQRIAQENEALVCSLNNALEQLKENASCCFNNGAEDAESCCDIEEERETEEEHRAIDIGFGEIKAAAEAEEEHRNSRNILMVCKGCNARDSCVLFLPCRHLCSCKACEAFLESCPICLTPKKATIEALIF</sequence>
<evidence type="ECO:0000313" key="2">
    <source>
        <dbReference type="Proteomes" id="UP001164539"/>
    </source>
</evidence>
<gene>
    <name evidence="1" type="ORF">OWV82_011060</name>
</gene>
<evidence type="ECO:0000313" key="1">
    <source>
        <dbReference type="EMBL" id="KAJ4715979.1"/>
    </source>
</evidence>
<organism evidence="1 2">
    <name type="scientific">Melia azedarach</name>
    <name type="common">Chinaberry tree</name>
    <dbReference type="NCBI Taxonomy" id="155640"/>
    <lineage>
        <taxon>Eukaryota</taxon>
        <taxon>Viridiplantae</taxon>
        <taxon>Streptophyta</taxon>
        <taxon>Embryophyta</taxon>
        <taxon>Tracheophyta</taxon>
        <taxon>Spermatophyta</taxon>
        <taxon>Magnoliopsida</taxon>
        <taxon>eudicotyledons</taxon>
        <taxon>Gunneridae</taxon>
        <taxon>Pentapetalae</taxon>
        <taxon>rosids</taxon>
        <taxon>malvids</taxon>
        <taxon>Sapindales</taxon>
        <taxon>Meliaceae</taxon>
        <taxon>Melia</taxon>
    </lineage>
</organism>
<proteinExistence type="predicted"/>
<comment type="caution">
    <text evidence="1">The sequence shown here is derived from an EMBL/GenBank/DDBJ whole genome shotgun (WGS) entry which is preliminary data.</text>
</comment>
<accession>A0ACC1XZ62</accession>
<name>A0ACC1XZ62_MELAZ</name>
<protein>
    <submittedName>
        <fullName evidence="1">E3 ubiquitin-protein ligase BOI</fullName>
    </submittedName>
</protein>